<comment type="caution">
    <text evidence="1">The sequence shown here is derived from an EMBL/GenBank/DDBJ whole genome shotgun (WGS) entry which is preliminary data.</text>
</comment>
<proteinExistence type="predicted"/>
<protein>
    <submittedName>
        <fullName evidence="1">Uncharacterized protein</fullName>
    </submittedName>
</protein>
<dbReference type="AlphaFoldDB" id="A0A8S3R1U7"/>
<evidence type="ECO:0000313" key="1">
    <source>
        <dbReference type="EMBL" id="CAG2201839.1"/>
    </source>
</evidence>
<dbReference type="OrthoDB" id="6158624at2759"/>
<name>A0A8S3R1U7_MYTED</name>
<gene>
    <name evidence="1" type="ORF">MEDL_16444</name>
</gene>
<evidence type="ECO:0000313" key="2">
    <source>
        <dbReference type="Proteomes" id="UP000683360"/>
    </source>
</evidence>
<keyword evidence="2" id="KW-1185">Reference proteome</keyword>
<accession>A0A8S3R1U7</accession>
<dbReference type="Proteomes" id="UP000683360">
    <property type="component" value="Unassembled WGS sequence"/>
</dbReference>
<organism evidence="1 2">
    <name type="scientific">Mytilus edulis</name>
    <name type="common">Blue mussel</name>
    <dbReference type="NCBI Taxonomy" id="6550"/>
    <lineage>
        <taxon>Eukaryota</taxon>
        <taxon>Metazoa</taxon>
        <taxon>Spiralia</taxon>
        <taxon>Lophotrochozoa</taxon>
        <taxon>Mollusca</taxon>
        <taxon>Bivalvia</taxon>
        <taxon>Autobranchia</taxon>
        <taxon>Pteriomorphia</taxon>
        <taxon>Mytilida</taxon>
        <taxon>Mytiloidea</taxon>
        <taxon>Mytilidae</taxon>
        <taxon>Mytilinae</taxon>
        <taxon>Mytilus</taxon>
    </lineage>
</organism>
<reference evidence="1" key="1">
    <citation type="submission" date="2021-03" db="EMBL/GenBank/DDBJ databases">
        <authorList>
            <person name="Bekaert M."/>
        </authorList>
    </citation>
    <scope>NUCLEOTIDE SEQUENCE</scope>
</reference>
<dbReference type="EMBL" id="CAJPWZ010000869">
    <property type="protein sequence ID" value="CAG2201839.1"/>
    <property type="molecule type" value="Genomic_DNA"/>
</dbReference>
<sequence length="156" mass="17282">MRWVRLAMSYTTVIEEDVDTHCVDTLSIEITGSVSGVLGENGTEIECSYTRENVRSITRVGFMAFNRSRVAFDQIAAYLPDDISTLLPQGQYLKGRVTLTGITQSSTKAVMVFNKLMCIDDTFYKCSVAYTDSSLLSHTDTSGNMSIQVEGKAMVY</sequence>